<dbReference type="EMBL" id="BDGG01000004">
    <property type="protein sequence ID" value="GAU98656.1"/>
    <property type="molecule type" value="Genomic_DNA"/>
</dbReference>
<reference evidence="1 2" key="1">
    <citation type="journal article" date="2016" name="Nat. Commun.">
        <title>Extremotolerant tardigrade genome and improved radiotolerance of human cultured cells by tardigrade-unique protein.</title>
        <authorList>
            <person name="Hashimoto T."/>
            <person name="Horikawa D.D."/>
            <person name="Saito Y."/>
            <person name="Kuwahara H."/>
            <person name="Kozuka-Hata H."/>
            <person name="Shin-I T."/>
            <person name="Minakuchi Y."/>
            <person name="Ohishi K."/>
            <person name="Motoyama A."/>
            <person name="Aizu T."/>
            <person name="Enomoto A."/>
            <person name="Kondo K."/>
            <person name="Tanaka S."/>
            <person name="Hara Y."/>
            <person name="Koshikawa S."/>
            <person name="Sagara H."/>
            <person name="Miura T."/>
            <person name="Yokobori S."/>
            <person name="Miyagawa K."/>
            <person name="Suzuki Y."/>
            <person name="Kubo T."/>
            <person name="Oyama M."/>
            <person name="Kohara Y."/>
            <person name="Fujiyama A."/>
            <person name="Arakawa K."/>
            <person name="Katayama T."/>
            <person name="Toyoda A."/>
            <person name="Kunieda T."/>
        </authorList>
    </citation>
    <scope>NUCLEOTIDE SEQUENCE [LARGE SCALE GENOMIC DNA]</scope>
    <source>
        <strain evidence="1 2">YOKOZUNA-1</strain>
    </source>
</reference>
<protein>
    <submittedName>
        <fullName evidence="1">Uncharacterized protein</fullName>
    </submittedName>
</protein>
<dbReference type="Proteomes" id="UP000186922">
    <property type="component" value="Unassembled WGS sequence"/>
</dbReference>
<evidence type="ECO:0000313" key="1">
    <source>
        <dbReference type="EMBL" id="GAU98656.1"/>
    </source>
</evidence>
<name>A0A1D1VAJ5_RAMVA</name>
<accession>A0A1D1VAJ5</accession>
<sequence>MDGPGTTKETSHPILWPYCMRKDAASSRNLTLGSRNLLIPTEAPQFALIANRFAVPV</sequence>
<dbReference type="AlphaFoldDB" id="A0A1D1VAJ5"/>
<gene>
    <name evidence="1" type="primary">RvY_09775-1</name>
    <name evidence="1" type="synonym">RvY_09775.1</name>
    <name evidence="1" type="ORF">RvY_09775</name>
</gene>
<evidence type="ECO:0000313" key="2">
    <source>
        <dbReference type="Proteomes" id="UP000186922"/>
    </source>
</evidence>
<keyword evidence="2" id="KW-1185">Reference proteome</keyword>
<comment type="caution">
    <text evidence="1">The sequence shown here is derived from an EMBL/GenBank/DDBJ whole genome shotgun (WGS) entry which is preliminary data.</text>
</comment>
<organism evidence="1 2">
    <name type="scientific">Ramazzottius varieornatus</name>
    <name type="common">Water bear</name>
    <name type="synonym">Tardigrade</name>
    <dbReference type="NCBI Taxonomy" id="947166"/>
    <lineage>
        <taxon>Eukaryota</taxon>
        <taxon>Metazoa</taxon>
        <taxon>Ecdysozoa</taxon>
        <taxon>Tardigrada</taxon>
        <taxon>Eutardigrada</taxon>
        <taxon>Parachela</taxon>
        <taxon>Hypsibioidea</taxon>
        <taxon>Ramazzottiidae</taxon>
        <taxon>Ramazzottius</taxon>
    </lineage>
</organism>
<proteinExistence type="predicted"/>